<name>A0A8H6USH6_9EURO</name>
<evidence type="ECO:0000313" key="2">
    <source>
        <dbReference type="Proteomes" id="UP000654922"/>
    </source>
</evidence>
<reference evidence="1" key="1">
    <citation type="submission" date="2020-06" db="EMBL/GenBank/DDBJ databases">
        <title>Draft genome sequences of strains closely related to Aspergillus parafelis and Aspergillus hiratsukae.</title>
        <authorList>
            <person name="Dos Santos R.A.C."/>
            <person name="Rivero-Menendez O."/>
            <person name="Steenwyk J.L."/>
            <person name="Mead M.E."/>
            <person name="Goldman G.H."/>
            <person name="Alastruey-Izquierdo A."/>
            <person name="Rokas A."/>
        </authorList>
    </citation>
    <scope>NUCLEOTIDE SEQUENCE</scope>
    <source>
        <strain evidence="1">CNM-CM5623</strain>
    </source>
</reference>
<evidence type="ECO:0000313" key="1">
    <source>
        <dbReference type="EMBL" id="KAF7161600.1"/>
    </source>
</evidence>
<sequence>MTAPNMSLKSVIQTAYDIPRRIHHGDESAVTGVWNLLLNHYFNQRDGFVHRSEDKVEGGYVDMSSYQWVVRPNQPRRVRTPFLVTQCKRTARENDKATWAEGFDQLKRYMRHMVAQHPWRHPQYGIIAVGRYVEFYKWDAAKSVPVLYAGRDLKESGQGAQLLWLDADELERTYRFREKEEWVGTYRLIYFDRSSQAYRLSGIAHLADPIETFFKAPIDRNQACIGLTNRDPSGLVRYHVQNAALWSSSLAKPVDWREFAFAVHASCWSLTLRFVDADVENHLYSILAVSLKRMTELHSEEFPVWDSWTKKRRAQDPFRIPVVGRLIEECKRRRAEPAPALRRSSRVRSRIPRLNLPCDILCLILDRLDYLSVRRFCQAVHCPPMDSYWRGRAAPHLLELDEIRHEDLDWRHLCLEIEKLRRSSESFWTRDRTLKILRHNKDAYLRNLKKAQPLTPKDVINHIQYGVGRDAAFNRVFKYPDEFN</sequence>
<dbReference type="OrthoDB" id="4461002at2759"/>
<organism evidence="1 2">
    <name type="scientific">Aspergillus felis</name>
    <dbReference type="NCBI Taxonomy" id="1287682"/>
    <lineage>
        <taxon>Eukaryota</taxon>
        <taxon>Fungi</taxon>
        <taxon>Dikarya</taxon>
        <taxon>Ascomycota</taxon>
        <taxon>Pezizomycotina</taxon>
        <taxon>Eurotiomycetes</taxon>
        <taxon>Eurotiomycetidae</taxon>
        <taxon>Eurotiales</taxon>
        <taxon>Aspergillaceae</taxon>
        <taxon>Aspergillus</taxon>
        <taxon>Aspergillus subgen. Fumigati</taxon>
    </lineage>
</organism>
<gene>
    <name evidence="1" type="ORF">CNMCM5623_007135</name>
</gene>
<comment type="caution">
    <text evidence="1">The sequence shown here is derived from an EMBL/GenBank/DDBJ whole genome shotgun (WGS) entry which is preliminary data.</text>
</comment>
<dbReference type="AlphaFoldDB" id="A0A8H6USH6"/>
<accession>A0A8H6USH6</accession>
<dbReference type="Proteomes" id="UP000654922">
    <property type="component" value="Unassembled WGS sequence"/>
</dbReference>
<proteinExistence type="predicted"/>
<dbReference type="EMBL" id="JACBAE010001361">
    <property type="protein sequence ID" value="KAF7161600.1"/>
    <property type="molecule type" value="Genomic_DNA"/>
</dbReference>
<protein>
    <submittedName>
        <fullName evidence="1">Uncharacterized protein</fullName>
    </submittedName>
</protein>